<sequence length="117" mass="13437">MLSERSFGNENDLHDLRNNDKRGRFVNMLIRAHSSLINLVRRPFTAEDIENVISNSFVGITPHEYDLAVKELVHLVIQNDGVLFLAGDKRFPDLTGTHIIKEQEHLNKMDLDESVEI</sequence>
<accession>A0A183FVZ2</accession>
<dbReference type="AlphaFoldDB" id="A0A183FVZ2"/>
<protein>
    <submittedName>
        <fullName evidence="3">PINc domain-containing protein</fullName>
    </submittedName>
</protein>
<dbReference type="EMBL" id="UZAH01027544">
    <property type="protein sequence ID" value="VDO92619.1"/>
    <property type="molecule type" value="Genomic_DNA"/>
</dbReference>
<keyword evidence="2" id="KW-1185">Reference proteome</keyword>
<reference evidence="3" key="2">
    <citation type="submission" date="2019-09" db="UniProtKB">
        <authorList>
            <consortium name="WormBaseParasite"/>
        </authorList>
    </citation>
    <scope>IDENTIFICATION</scope>
</reference>
<evidence type="ECO:0000313" key="1">
    <source>
        <dbReference type="EMBL" id="VDO92619.1"/>
    </source>
</evidence>
<dbReference type="Proteomes" id="UP000050761">
    <property type="component" value="Unassembled WGS sequence"/>
</dbReference>
<name>A0A183FVZ2_HELPZ</name>
<reference evidence="1 2" key="1">
    <citation type="submission" date="2018-11" db="EMBL/GenBank/DDBJ databases">
        <authorList>
            <consortium name="Pathogen Informatics"/>
        </authorList>
    </citation>
    <scope>NUCLEOTIDE SEQUENCE [LARGE SCALE GENOMIC DNA]</scope>
</reference>
<organism evidence="2 3">
    <name type="scientific">Heligmosomoides polygyrus</name>
    <name type="common">Parasitic roundworm</name>
    <dbReference type="NCBI Taxonomy" id="6339"/>
    <lineage>
        <taxon>Eukaryota</taxon>
        <taxon>Metazoa</taxon>
        <taxon>Ecdysozoa</taxon>
        <taxon>Nematoda</taxon>
        <taxon>Chromadorea</taxon>
        <taxon>Rhabditida</taxon>
        <taxon>Rhabditina</taxon>
        <taxon>Rhabditomorpha</taxon>
        <taxon>Strongyloidea</taxon>
        <taxon>Heligmosomidae</taxon>
        <taxon>Heligmosomoides</taxon>
    </lineage>
</organism>
<evidence type="ECO:0000313" key="2">
    <source>
        <dbReference type="Proteomes" id="UP000050761"/>
    </source>
</evidence>
<accession>A0A3P7ZQA6</accession>
<dbReference type="WBParaSite" id="HPBE_0001255101-mRNA-1">
    <property type="protein sequence ID" value="HPBE_0001255101-mRNA-1"/>
    <property type="gene ID" value="HPBE_0001255101"/>
</dbReference>
<gene>
    <name evidence="1" type="ORF">HPBE_LOCUS12552</name>
</gene>
<evidence type="ECO:0000313" key="3">
    <source>
        <dbReference type="WBParaSite" id="HPBE_0001255101-mRNA-1"/>
    </source>
</evidence>
<proteinExistence type="predicted"/>